<keyword evidence="2" id="KW-1185">Reference proteome</keyword>
<protein>
    <submittedName>
        <fullName evidence="1">Uncharacterized protein</fullName>
    </submittedName>
</protein>
<sequence length="70" mass="7873">MGFLSMCSLRDAAPTRVVKVIGKVLITPLISTLTMKDIRLSAISKMFYRPQLRFKCVSIILPVKLIVPPR</sequence>
<evidence type="ECO:0000313" key="2">
    <source>
        <dbReference type="Proteomes" id="UP000094336"/>
    </source>
</evidence>
<evidence type="ECO:0000313" key="1">
    <source>
        <dbReference type="EMBL" id="ODQ77255.1"/>
    </source>
</evidence>
<reference evidence="2" key="1">
    <citation type="submission" date="2016-05" db="EMBL/GenBank/DDBJ databases">
        <title>Comparative genomics of biotechnologically important yeasts.</title>
        <authorList>
            <consortium name="DOE Joint Genome Institute"/>
            <person name="Riley R."/>
            <person name="Haridas S."/>
            <person name="Wolfe K.H."/>
            <person name="Lopes M.R."/>
            <person name="Hittinger C.T."/>
            <person name="Goker M."/>
            <person name="Salamov A."/>
            <person name="Wisecaver J."/>
            <person name="Long T.M."/>
            <person name="Aerts A.L."/>
            <person name="Barry K."/>
            <person name="Choi C."/>
            <person name="Clum A."/>
            <person name="Coughlan A.Y."/>
            <person name="Deshpande S."/>
            <person name="Douglass A.P."/>
            <person name="Hanson S.J."/>
            <person name="Klenk H.-P."/>
            <person name="Labutti K."/>
            <person name="Lapidus A."/>
            <person name="Lindquist E."/>
            <person name="Lipzen A."/>
            <person name="Meier-Kolthoff J.P."/>
            <person name="Ohm R.A."/>
            <person name="Otillar R.P."/>
            <person name="Pangilinan J."/>
            <person name="Peng Y."/>
            <person name="Rokas A."/>
            <person name="Rosa C.A."/>
            <person name="Scheuner C."/>
            <person name="Sibirny A.A."/>
            <person name="Slot J.C."/>
            <person name="Stielow J.B."/>
            <person name="Sun H."/>
            <person name="Kurtzman C.P."/>
            <person name="Blackwell M."/>
            <person name="Grigoriev I.V."/>
            <person name="Jeffries T.W."/>
        </authorList>
    </citation>
    <scope>NUCLEOTIDE SEQUENCE [LARGE SCALE GENOMIC DNA]</scope>
    <source>
        <strain evidence="2">NRRL Y-12698</strain>
    </source>
</reference>
<name>A0A1E3QHS5_9ASCO</name>
<organism evidence="1 2">
    <name type="scientific">Babjeviella inositovora NRRL Y-12698</name>
    <dbReference type="NCBI Taxonomy" id="984486"/>
    <lineage>
        <taxon>Eukaryota</taxon>
        <taxon>Fungi</taxon>
        <taxon>Dikarya</taxon>
        <taxon>Ascomycota</taxon>
        <taxon>Saccharomycotina</taxon>
        <taxon>Pichiomycetes</taxon>
        <taxon>Serinales incertae sedis</taxon>
        <taxon>Babjeviella</taxon>
    </lineage>
</organism>
<gene>
    <name evidence="1" type="ORF">BABINDRAFT_163753</name>
</gene>
<dbReference type="AlphaFoldDB" id="A0A1E3QHS5"/>
<proteinExistence type="predicted"/>
<dbReference type="RefSeq" id="XP_018982583.1">
    <property type="nucleotide sequence ID" value="XM_019130078.1"/>
</dbReference>
<dbReference type="EMBL" id="KV454442">
    <property type="protein sequence ID" value="ODQ77255.1"/>
    <property type="molecule type" value="Genomic_DNA"/>
</dbReference>
<accession>A0A1E3QHS5</accession>
<dbReference type="Proteomes" id="UP000094336">
    <property type="component" value="Unassembled WGS sequence"/>
</dbReference>
<dbReference type="GeneID" id="30147931"/>